<dbReference type="EMBL" id="KN831772">
    <property type="protein sequence ID" value="KIM45472.1"/>
    <property type="molecule type" value="Genomic_DNA"/>
</dbReference>
<evidence type="ECO:0000313" key="3">
    <source>
        <dbReference type="Proteomes" id="UP000053424"/>
    </source>
</evidence>
<reference evidence="3" key="2">
    <citation type="submission" date="2015-01" db="EMBL/GenBank/DDBJ databases">
        <title>Evolutionary Origins and Diversification of the Mycorrhizal Mutualists.</title>
        <authorList>
            <consortium name="DOE Joint Genome Institute"/>
            <consortium name="Mycorrhizal Genomics Consortium"/>
            <person name="Kohler A."/>
            <person name="Kuo A."/>
            <person name="Nagy L.G."/>
            <person name="Floudas D."/>
            <person name="Copeland A."/>
            <person name="Barry K.W."/>
            <person name="Cichocki N."/>
            <person name="Veneault-Fourrey C."/>
            <person name="LaButti K."/>
            <person name="Lindquist E.A."/>
            <person name="Lipzen A."/>
            <person name="Lundell T."/>
            <person name="Morin E."/>
            <person name="Murat C."/>
            <person name="Riley R."/>
            <person name="Ohm R."/>
            <person name="Sun H."/>
            <person name="Tunlid A."/>
            <person name="Henrissat B."/>
            <person name="Grigoriev I.V."/>
            <person name="Hibbett D.S."/>
            <person name="Martin F."/>
        </authorList>
    </citation>
    <scope>NUCLEOTIDE SEQUENCE [LARGE SCALE GENOMIC DNA]</scope>
    <source>
        <strain evidence="3">h7</strain>
    </source>
</reference>
<name>A0A0C2YWU3_HEBCY</name>
<dbReference type="OrthoDB" id="2891411at2759"/>
<evidence type="ECO:0000313" key="2">
    <source>
        <dbReference type="EMBL" id="KIM45472.1"/>
    </source>
</evidence>
<proteinExistence type="predicted"/>
<evidence type="ECO:0000256" key="1">
    <source>
        <dbReference type="SAM" id="MobiDB-lite"/>
    </source>
</evidence>
<gene>
    <name evidence="2" type="ORF">M413DRAFT_442140</name>
</gene>
<dbReference type="AlphaFoldDB" id="A0A0C2YWU3"/>
<sequence length="247" mass="28648">MKRQSAPSEPKRKSKRLQEPRKSSKTLATSSAEVELPPSNAVSQKPSKRTKHSSEDTQSPEAGAKAQDKPELSEYSSVTDATAHFSRRERLIALSQTCRNLRRFLRPYVWCRIEVLDRMIPTTVQSVMDAEPRLALELVRQLEIVTVRDPSLAEYVKVVNVMIGNHCIRDVLRELARCLALFPNLEVFRMDHIKRGPYRRKLHINQAITYGFDRYKSFPQIRSVRIPRSCYIMQKYFPNAQMFWLNG</sequence>
<reference evidence="2 3" key="1">
    <citation type="submission" date="2014-04" db="EMBL/GenBank/DDBJ databases">
        <authorList>
            <consortium name="DOE Joint Genome Institute"/>
            <person name="Kuo A."/>
            <person name="Gay G."/>
            <person name="Dore J."/>
            <person name="Kohler A."/>
            <person name="Nagy L.G."/>
            <person name="Floudas D."/>
            <person name="Copeland A."/>
            <person name="Barry K.W."/>
            <person name="Cichocki N."/>
            <person name="Veneault-Fourrey C."/>
            <person name="LaButti K."/>
            <person name="Lindquist E.A."/>
            <person name="Lipzen A."/>
            <person name="Lundell T."/>
            <person name="Morin E."/>
            <person name="Murat C."/>
            <person name="Sun H."/>
            <person name="Tunlid A."/>
            <person name="Henrissat B."/>
            <person name="Grigoriev I.V."/>
            <person name="Hibbett D.S."/>
            <person name="Martin F."/>
            <person name="Nordberg H.P."/>
            <person name="Cantor M.N."/>
            <person name="Hua S.X."/>
        </authorList>
    </citation>
    <scope>NUCLEOTIDE SEQUENCE [LARGE SCALE GENOMIC DNA]</scope>
    <source>
        <strain evidence="3">h7</strain>
    </source>
</reference>
<dbReference type="Proteomes" id="UP000053424">
    <property type="component" value="Unassembled WGS sequence"/>
</dbReference>
<keyword evidence="3" id="KW-1185">Reference proteome</keyword>
<feature type="region of interest" description="Disordered" evidence="1">
    <location>
        <begin position="1"/>
        <end position="79"/>
    </location>
</feature>
<organism evidence="2 3">
    <name type="scientific">Hebeloma cylindrosporum</name>
    <dbReference type="NCBI Taxonomy" id="76867"/>
    <lineage>
        <taxon>Eukaryota</taxon>
        <taxon>Fungi</taxon>
        <taxon>Dikarya</taxon>
        <taxon>Basidiomycota</taxon>
        <taxon>Agaricomycotina</taxon>
        <taxon>Agaricomycetes</taxon>
        <taxon>Agaricomycetidae</taxon>
        <taxon>Agaricales</taxon>
        <taxon>Agaricineae</taxon>
        <taxon>Hymenogastraceae</taxon>
        <taxon>Hebeloma</taxon>
    </lineage>
</organism>
<dbReference type="HOGENOM" id="CLU_1124671_0_0_1"/>
<protein>
    <submittedName>
        <fullName evidence="2">Uncharacterized protein</fullName>
    </submittedName>
</protein>
<accession>A0A0C2YWU3</accession>